<dbReference type="InterPro" id="IPR029063">
    <property type="entry name" value="SAM-dependent_MTases_sf"/>
</dbReference>
<keyword evidence="1" id="KW-0479">Metal-binding</keyword>
<dbReference type="InterPro" id="IPR042086">
    <property type="entry name" value="MeTrfase_capping"/>
</dbReference>
<evidence type="ECO:0000256" key="2">
    <source>
        <dbReference type="ARBA" id="ARBA00022842"/>
    </source>
</evidence>
<dbReference type="Pfam" id="PF03492">
    <property type="entry name" value="Methyltransf_7"/>
    <property type="match status" value="1"/>
</dbReference>
<accession>A0AAD9KIY0</accession>
<protein>
    <recommendedName>
        <fullName evidence="5">SAM dependent carboxyl methyltransferase</fullName>
    </recommendedName>
</protein>
<dbReference type="GO" id="GO:0046872">
    <property type="term" value="F:metal ion binding"/>
    <property type="evidence" value="ECO:0007669"/>
    <property type="project" value="UniProtKB-KW"/>
</dbReference>
<gene>
    <name evidence="3" type="ORF">NP493_1006g00035</name>
</gene>
<dbReference type="AlphaFoldDB" id="A0AAD9KIY0"/>
<dbReference type="Gene3D" id="1.10.1200.270">
    <property type="entry name" value="Methyltransferase, alpha-helical capping domain"/>
    <property type="match status" value="1"/>
</dbReference>
<dbReference type="PANTHER" id="PTHR31009">
    <property type="entry name" value="S-ADENOSYL-L-METHIONINE:CARBOXYL METHYLTRANSFERASE FAMILY PROTEIN"/>
    <property type="match status" value="1"/>
</dbReference>
<comment type="caution">
    <text evidence="3">The sequence shown here is derived from an EMBL/GenBank/DDBJ whole genome shotgun (WGS) entry which is preliminary data.</text>
</comment>
<dbReference type="EMBL" id="JAODUO010001004">
    <property type="protein sequence ID" value="KAK2171992.1"/>
    <property type="molecule type" value="Genomic_DNA"/>
</dbReference>
<dbReference type="Proteomes" id="UP001209878">
    <property type="component" value="Unassembled WGS sequence"/>
</dbReference>
<evidence type="ECO:0000256" key="1">
    <source>
        <dbReference type="ARBA" id="ARBA00022723"/>
    </source>
</evidence>
<keyword evidence="2" id="KW-0460">Magnesium</keyword>
<keyword evidence="4" id="KW-1185">Reference proteome</keyword>
<proteinExistence type="predicted"/>
<organism evidence="3 4">
    <name type="scientific">Ridgeia piscesae</name>
    <name type="common">Tubeworm</name>
    <dbReference type="NCBI Taxonomy" id="27915"/>
    <lineage>
        <taxon>Eukaryota</taxon>
        <taxon>Metazoa</taxon>
        <taxon>Spiralia</taxon>
        <taxon>Lophotrochozoa</taxon>
        <taxon>Annelida</taxon>
        <taxon>Polychaeta</taxon>
        <taxon>Sedentaria</taxon>
        <taxon>Canalipalpata</taxon>
        <taxon>Sabellida</taxon>
        <taxon>Siboglinidae</taxon>
        <taxon>Ridgeia</taxon>
    </lineage>
</organism>
<name>A0AAD9KIY0_RIDPI</name>
<dbReference type="SUPFAM" id="SSF53335">
    <property type="entry name" value="S-adenosyl-L-methionine-dependent methyltransferases"/>
    <property type="match status" value="1"/>
</dbReference>
<dbReference type="Gene3D" id="3.40.50.150">
    <property type="entry name" value="Vaccinia Virus protein VP39"/>
    <property type="match status" value="1"/>
</dbReference>
<dbReference type="InterPro" id="IPR005299">
    <property type="entry name" value="MeTrfase_7"/>
</dbReference>
<evidence type="ECO:0000313" key="3">
    <source>
        <dbReference type="EMBL" id="KAK2171992.1"/>
    </source>
</evidence>
<dbReference type="GO" id="GO:0008168">
    <property type="term" value="F:methyltransferase activity"/>
    <property type="evidence" value="ECO:0007669"/>
    <property type="project" value="InterPro"/>
</dbReference>
<evidence type="ECO:0000313" key="4">
    <source>
        <dbReference type="Proteomes" id="UP001209878"/>
    </source>
</evidence>
<evidence type="ECO:0008006" key="5">
    <source>
        <dbReference type="Google" id="ProtNLM"/>
    </source>
</evidence>
<sequence>MTKNENDDVKWKHSLYTGDGRFGDLSNSKQEVEDFAWPVVKGLLSSIPFTTGHGPFVICDYGAADGISSISLMKNCIDWVQKTYGENQQVHIIYEDLPNNDFNSLIGVVEGWRYDVPGSLLDQKNVFVTCCGRTFYKQCLPDASVHLGISLLALMWSSVCPDVTSSEVFSVHFVKGSPEHRVFEVQSARDWETFLLHRAKELVPGGRLAIQTVGRETCPCTGPGSDVWCMTRSMSDIWSDMMNEEYITEAEYLATIEPYYYHTEEALCAAFKDTSSPIRQSGLRLLAIETHNIKCLWRDRWMRSIKQDDAAAKKHALSFVQWIRTWSNRTFTTGLSSDRNSEEKENILDEMFSRLVDQVAIAPADRGYSRVDHFVSVAKIGEV</sequence>
<reference evidence="3" key="1">
    <citation type="journal article" date="2023" name="Mol. Biol. Evol.">
        <title>Third-Generation Sequencing Reveals the Adaptive Role of the Epigenome in Three Deep-Sea Polychaetes.</title>
        <authorList>
            <person name="Perez M."/>
            <person name="Aroh O."/>
            <person name="Sun Y."/>
            <person name="Lan Y."/>
            <person name="Juniper S.K."/>
            <person name="Young C.R."/>
            <person name="Angers B."/>
            <person name="Qian P.Y."/>
        </authorList>
    </citation>
    <scope>NUCLEOTIDE SEQUENCE</scope>
    <source>
        <strain evidence="3">R07B-5</strain>
    </source>
</reference>